<dbReference type="KEGG" id="mhey:H2LOC_003640"/>
<keyword evidence="6" id="KW-0175">Coiled coil</keyword>
<evidence type="ECO:0000256" key="5">
    <source>
        <dbReference type="ARBA" id="ARBA00022839"/>
    </source>
</evidence>
<dbReference type="InterPro" id="IPR038763">
    <property type="entry name" value="DHH_sf"/>
</dbReference>
<accession>A0A6B8KBD0</accession>
<dbReference type="SUPFAM" id="SSF64182">
    <property type="entry name" value="DHH phosphoesterases"/>
    <property type="match status" value="1"/>
</dbReference>
<evidence type="ECO:0000259" key="7">
    <source>
        <dbReference type="Pfam" id="PF01368"/>
    </source>
</evidence>
<evidence type="ECO:0000259" key="9">
    <source>
        <dbReference type="Pfam" id="PF17768"/>
    </source>
</evidence>
<evidence type="ECO:0000256" key="2">
    <source>
        <dbReference type="ARBA" id="ARBA00019841"/>
    </source>
</evidence>
<comment type="similarity">
    <text evidence="1">Belongs to the RecJ family.</text>
</comment>
<evidence type="ECO:0000256" key="4">
    <source>
        <dbReference type="ARBA" id="ARBA00022801"/>
    </source>
</evidence>
<dbReference type="Pfam" id="PF01368">
    <property type="entry name" value="DHH"/>
    <property type="match status" value="1"/>
</dbReference>
<evidence type="ECO:0000313" key="11">
    <source>
        <dbReference type="Proteomes" id="UP000309061"/>
    </source>
</evidence>
<proteinExistence type="inferred from homology"/>
<keyword evidence="11" id="KW-1185">Reference proteome</keyword>
<dbReference type="InterPro" id="IPR041122">
    <property type="entry name" value="RecJ_OB"/>
</dbReference>
<gene>
    <name evidence="10" type="primary">recJ</name>
    <name evidence="10" type="ORF">H2LOC_003640</name>
</gene>
<name>A0A6B8KBD0_9HYPH</name>
<dbReference type="PANTHER" id="PTHR30255">
    <property type="entry name" value="SINGLE-STRANDED-DNA-SPECIFIC EXONUCLEASE RECJ"/>
    <property type="match status" value="1"/>
</dbReference>
<keyword evidence="5 10" id="KW-0269">Exonuclease</keyword>
<dbReference type="InterPro" id="IPR004610">
    <property type="entry name" value="RecJ"/>
</dbReference>
<organism evidence="10 11">
    <name type="scientific">Methylocystis heyeri</name>
    <dbReference type="NCBI Taxonomy" id="391905"/>
    <lineage>
        <taxon>Bacteria</taxon>
        <taxon>Pseudomonadati</taxon>
        <taxon>Pseudomonadota</taxon>
        <taxon>Alphaproteobacteria</taxon>
        <taxon>Hyphomicrobiales</taxon>
        <taxon>Methylocystaceae</taxon>
        <taxon>Methylocystis</taxon>
    </lineage>
</organism>
<dbReference type="Proteomes" id="UP000309061">
    <property type="component" value="Chromosome"/>
</dbReference>
<evidence type="ECO:0000256" key="6">
    <source>
        <dbReference type="SAM" id="Coils"/>
    </source>
</evidence>
<dbReference type="InterPro" id="IPR051673">
    <property type="entry name" value="SSDNA_exonuclease_RecJ"/>
</dbReference>
<reference evidence="10 11" key="1">
    <citation type="submission" date="2019-11" db="EMBL/GenBank/DDBJ databases">
        <title>The genome sequence of Methylocystis heyeri.</title>
        <authorList>
            <person name="Oshkin I.Y."/>
            <person name="Miroshnikov K."/>
            <person name="Dedysh S.N."/>
        </authorList>
    </citation>
    <scope>NUCLEOTIDE SEQUENCE [LARGE SCALE GENOMIC DNA]</scope>
    <source>
        <strain evidence="10 11">H2</strain>
    </source>
</reference>
<protein>
    <recommendedName>
        <fullName evidence="2">Single-stranded-DNA-specific exonuclease RecJ</fullName>
    </recommendedName>
</protein>
<dbReference type="InterPro" id="IPR001667">
    <property type="entry name" value="DDH_dom"/>
</dbReference>
<evidence type="ECO:0000256" key="1">
    <source>
        <dbReference type="ARBA" id="ARBA00005915"/>
    </source>
</evidence>
<sequence>MRSEQAEAFLGVENSLLGKRWVPRLDKAGEARAEAIAQAHGFEDVLARVLAGRGATGETAAAWLDPKLRDLTPDPSTLVEMDRAVARLADAILRGEQIAIFGDYDVDGACSSALLAEFLTAAGAPPPFVHIPDRILEGYGPNIDAIRELRARGAQLLVTVDCGTTSHEALAEAAALGLDAVVFDHHQAPEELPTACIVNPNRQDDLSGQGALCAAGVVFLALVALNRELRRRDHWSAARPAPEILAGLDLVALATVADVAALRGLNRAFVLQGLAVMQGRRRTGLAALMEAARLDGPLKPYHLGFVLGPRINAGGRIGDASLGSRLLTMTDPAEAASIALTLDRLNAERQALEKTLLETATAEAEEALRRSNRISCLVVGGDDWHPGIVGLIASRLKERFNIPSFAFGFKGENGTGSGRGLSGANLGLAVRNAVDAGVAIKGGGHAMAAGATIARARLDAFRVFMNDAIEAQLAGAPTADILPIDASLTARGARLELLQRVEKAGPYGQGNADPVYVLPGHSVAGATVVGADRSHIRARLRSGDGAQIEAICFRALASPLGEALLNGRGDTFHIAVRLSVGAFRGREKVDAQIVDLAHARA</sequence>
<evidence type="ECO:0000259" key="8">
    <source>
        <dbReference type="Pfam" id="PF02272"/>
    </source>
</evidence>
<evidence type="ECO:0000313" key="10">
    <source>
        <dbReference type="EMBL" id="QGM44852.1"/>
    </source>
</evidence>
<dbReference type="PANTHER" id="PTHR30255:SF2">
    <property type="entry name" value="SINGLE-STRANDED-DNA-SPECIFIC EXONUCLEASE RECJ"/>
    <property type="match status" value="1"/>
</dbReference>
<dbReference type="GO" id="GO:0006281">
    <property type="term" value="P:DNA repair"/>
    <property type="evidence" value="ECO:0007669"/>
    <property type="project" value="InterPro"/>
</dbReference>
<dbReference type="AlphaFoldDB" id="A0A6B8KBD0"/>
<feature type="domain" description="RecJ OB" evidence="9">
    <location>
        <begin position="484"/>
        <end position="595"/>
    </location>
</feature>
<dbReference type="GO" id="GO:0008409">
    <property type="term" value="F:5'-3' exonuclease activity"/>
    <property type="evidence" value="ECO:0007669"/>
    <property type="project" value="InterPro"/>
</dbReference>
<keyword evidence="4" id="KW-0378">Hydrolase</keyword>
<dbReference type="RefSeq" id="WP_136495143.1">
    <property type="nucleotide sequence ID" value="NZ_CP046052.1"/>
</dbReference>
<feature type="domain" description="DDH" evidence="7">
    <location>
        <begin position="97"/>
        <end position="227"/>
    </location>
</feature>
<evidence type="ECO:0000256" key="3">
    <source>
        <dbReference type="ARBA" id="ARBA00022722"/>
    </source>
</evidence>
<dbReference type="InterPro" id="IPR003156">
    <property type="entry name" value="DHHA1_dom"/>
</dbReference>
<dbReference type="NCBIfam" id="TIGR00644">
    <property type="entry name" value="recJ"/>
    <property type="match status" value="1"/>
</dbReference>
<dbReference type="OrthoDB" id="9809852at2"/>
<dbReference type="GO" id="GO:0006310">
    <property type="term" value="P:DNA recombination"/>
    <property type="evidence" value="ECO:0007669"/>
    <property type="project" value="InterPro"/>
</dbReference>
<dbReference type="Pfam" id="PF02272">
    <property type="entry name" value="DHHA1"/>
    <property type="match status" value="1"/>
</dbReference>
<dbReference type="Gene3D" id="3.90.1640.30">
    <property type="match status" value="1"/>
</dbReference>
<dbReference type="Pfam" id="PF17768">
    <property type="entry name" value="RecJ_OB"/>
    <property type="match status" value="1"/>
</dbReference>
<keyword evidence="3" id="KW-0540">Nuclease</keyword>
<feature type="coiled-coil region" evidence="6">
    <location>
        <begin position="335"/>
        <end position="362"/>
    </location>
</feature>
<dbReference type="GO" id="GO:0003676">
    <property type="term" value="F:nucleic acid binding"/>
    <property type="evidence" value="ECO:0007669"/>
    <property type="project" value="InterPro"/>
</dbReference>
<dbReference type="Gene3D" id="3.10.310.30">
    <property type="match status" value="1"/>
</dbReference>
<feature type="domain" description="DHHA1" evidence="8">
    <location>
        <begin position="376"/>
        <end position="470"/>
    </location>
</feature>
<dbReference type="EMBL" id="CP046052">
    <property type="protein sequence ID" value="QGM44852.1"/>
    <property type="molecule type" value="Genomic_DNA"/>
</dbReference>